<protein>
    <submittedName>
        <fullName evidence="2">Peptidyl-prolyl cis-trans isomerase E</fullName>
    </submittedName>
</protein>
<evidence type="ECO:0000313" key="2">
    <source>
        <dbReference type="EMBL" id="MBX12618.1"/>
    </source>
</evidence>
<name>A0A2P2L3S1_RHIMU</name>
<dbReference type="EMBL" id="GGEC01032134">
    <property type="protein sequence ID" value="MBX12618.1"/>
    <property type="molecule type" value="Transcribed_RNA"/>
</dbReference>
<proteinExistence type="predicted"/>
<accession>A0A2P2L3S1</accession>
<keyword evidence="1" id="KW-0812">Transmembrane</keyword>
<keyword evidence="2" id="KW-0413">Isomerase</keyword>
<dbReference type="AlphaFoldDB" id="A0A2P2L3S1"/>
<organism evidence="2">
    <name type="scientific">Rhizophora mucronata</name>
    <name type="common">Asiatic mangrove</name>
    <dbReference type="NCBI Taxonomy" id="61149"/>
    <lineage>
        <taxon>Eukaryota</taxon>
        <taxon>Viridiplantae</taxon>
        <taxon>Streptophyta</taxon>
        <taxon>Embryophyta</taxon>
        <taxon>Tracheophyta</taxon>
        <taxon>Spermatophyta</taxon>
        <taxon>Magnoliopsida</taxon>
        <taxon>eudicotyledons</taxon>
        <taxon>Gunneridae</taxon>
        <taxon>Pentapetalae</taxon>
        <taxon>rosids</taxon>
        <taxon>fabids</taxon>
        <taxon>Malpighiales</taxon>
        <taxon>Rhizophoraceae</taxon>
        <taxon>Rhizophora</taxon>
    </lineage>
</organism>
<sequence length="225" mass="25754">MLRMLKKNKIQLQHKDCYAECCLWWLRIVLFQNLCFSHCHWIVLDLCYIFLFPLFFLCHFLSMQLLCSLHCSLVLCLNSLHFLFLLLPLKPGVSIRPDRLCSPTLFTTLDALGEGVIDSEDAAVELGAVHVVHGGGSVFSLEESDESEGTVLLGGLIQRRLHVLDVPERYKGRVECGLVYLLRQSSNVQCVLLHLKVLLRRHRRKPGTRTLFFFCAKSLPRFVLG</sequence>
<keyword evidence="1" id="KW-0472">Membrane</keyword>
<reference evidence="2" key="1">
    <citation type="submission" date="2018-02" db="EMBL/GenBank/DDBJ databases">
        <title>Rhizophora mucronata_Transcriptome.</title>
        <authorList>
            <person name="Meera S.P."/>
            <person name="Sreeshan A."/>
            <person name="Augustine A."/>
        </authorList>
    </citation>
    <scope>NUCLEOTIDE SEQUENCE</scope>
    <source>
        <tissue evidence="2">Leaf</tissue>
    </source>
</reference>
<feature type="transmembrane region" description="Helical" evidence="1">
    <location>
        <begin position="34"/>
        <end position="57"/>
    </location>
</feature>
<evidence type="ECO:0000256" key="1">
    <source>
        <dbReference type="SAM" id="Phobius"/>
    </source>
</evidence>
<keyword evidence="1" id="KW-1133">Transmembrane helix</keyword>
<dbReference type="GO" id="GO:0016853">
    <property type="term" value="F:isomerase activity"/>
    <property type="evidence" value="ECO:0007669"/>
    <property type="project" value="UniProtKB-KW"/>
</dbReference>